<feature type="compositionally biased region" description="Basic and acidic residues" evidence="1">
    <location>
        <begin position="104"/>
        <end position="123"/>
    </location>
</feature>
<proteinExistence type="predicted"/>
<feature type="region of interest" description="Disordered" evidence="1">
    <location>
        <begin position="242"/>
        <end position="275"/>
    </location>
</feature>
<feature type="compositionally biased region" description="Polar residues" evidence="1">
    <location>
        <begin position="18"/>
        <end position="39"/>
    </location>
</feature>
<evidence type="ECO:0000313" key="3">
    <source>
        <dbReference type="Proteomes" id="UP001153292"/>
    </source>
</evidence>
<dbReference type="PANTHER" id="PTHR34141">
    <property type="match status" value="1"/>
</dbReference>
<dbReference type="PANTHER" id="PTHR34141:SF1">
    <property type="match status" value="1"/>
</dbReference>
<keyword evidence="3" id="KW-1185">Reference proteome</keyword>
<feature type="compositionally biased region" description="Basic and acidic residues" evidence="1">
    <location>
        <begin position="527"/>
        <end position="537"/>
    </location>
</feature>
<name>A0ABN8AWE0_CHISP</name>
<accession>A0ABN8AWE0</accession>
<feature type="compositionally biased region" description="Basic and acidic residues" evidence="1">
    <location>
        <begin position="196"/>
        <end position="215"/>
    </location>
</feature>
<feature type="region of interest" description="Disordered" evidence="1">
    <location>
        <begin position="69"/>
        <end position="134"/>
    </location>
</feature>
<feature type="region of interest" description="Disordered" evidence="1">
    <location>
        <begin position="186"/>
        <end position="215"/>
    </location>
</feature>
<feature type="region of interest" description="Disordered" evidence="1">
    <location>
        <begin position="15"/>
        <end position="49"/>
    </location>
</feature>
<reference evidence="2" key="1">
    <citation type="submission" date="2021-12" db="EMBL/GenBank/DDBJ databases">
        <authorList>
            <person name="King R."/>
        </authorList>
    </citation>
    <scope>NUCLEOTIDE SEQUENCE</scope>
</reference>
<feature type="region of interest" description="Disordered" evidence="1">
    <location>
        <begin position="487"/>
        <end position="543"/>
    </location>
</feature>
<organism evidence="2 3">
    <name type="scientific">Chilo suppressalis</name>
    <name type="common">Asiatic rice borer moth</name>
    <dbReference type="NCBI Taxonomy" id="168631"/>
    <lineage>
        <taxon>Eukaryota</taxon>
        <taxon>Metazoa</taxon>
        <taxon>Ecdysozoa</taxon>
        <taxon>Arthropoda</taxon>
        <taxon>Hexapoda</taxon>
        <taxon>Insecta</taxon>
        <taxon>Pterygota</taxon>
        <taxon>Neoptera</taxon>
        <taxon>Endopterygota</taxon>
        <taxon>Lepidoptera</taxon>
        <taxon>Glossata</taxon>
        <taxon>Ditrysia</taxon>
        <taxon>Pyraloidea</taxon>
        <taxon>Crambidae</taxon>
        <taxon>Crambinae</taxon>
        <taxon>Chilo</taxon>
    </lineage>
</organism>
<feature type="compositionally biased region" description="Low complexity" evidence="1">
    <location>
        <begin position="242"/>
        <end position="255"/>
    </location>
</feature>
<feature type="compositionally biased region" description="Basic and acidic residues" evidence="1">
    <location>
        <begin position="498"/>
        <end position="509"/>
    </location>
</feature>
<dbReference type="Proteomes" id="UP001153292">
    <property type="component" value="Chromosome 17"/>
</dbReference>
<evidence type="ECO:0000313" key="2">
    <source>
        <dbReference type="EMBL" id="CAH0400493.1"/>
    </source>
</evidence>
<gene>
    <name evidence="2" type="ORF">CHILSU_LOCUS3687</name>
</gene>
<sequence length="660" mass="72984">MLDSLVRVSRRVLRVPETESSQTETRTVRDSTAATTGAPHQSPHIGRTSMTTYALRRAGRAEDACAIHNIYRPTAGRRPSRSSRQPPKGDSWAPERRLDRHRTGRDALLREKCTPSPDVDGRTPCDTTRGPITSSETHVRRGMTMNLSVPLDGVYHPLRAALSSNPTLRRVPLAAALRRYGPGTLYGKTAPFKTNLDGRRDDEKAEPPEHHISRGRDNRGIQCWAIFLPTIKLEADTISVSATTTTPPTGAHPSAGRARGRGDDVEAPLRTSSPPTATNACDRWCACINSEAIDRKKPYPSDALSGRVFKSTKSRAFAHTECFFLENSDTNTHTRTRAHVYTCSAYVARRSFNGLPGPLGQGEHADSFSVARVRPRTSKGITDLLLLNLVRLEAAGPSKKNFNTSPGRVSTDRSTTLLYRAQHPARNGSRLQTIPSPDIELRCTAPVKLPAWQCPRTGSRGSLTVTSVAATSPLYTLGTKHRAPADIIDRAPLPPNRNRADRARDETDTALRLGRSAEGRNAGPDSAPREEGIDQARHRPHPLPVQTRHAPVLRANPYSEVTDPICRLPLPTLFYRLEALHLGDLLRIWDRLTREQLLFTRNPSPRQSSRASLEYLLLPPRSAPTEAPSGLTPRPFCALRRARPTRYSIMTSRKRRLTCP</sequence>
<dbReference type="EMBL" id="OU963910">
    <property type="protein sequence ID" value="CAH0400493.1"/>
    <property type="molecule type" value="Genomic_DNA"/>
</dbReference>
<protein>
    <submittedName>
        <fullName evidence="2">Uncharacterized protein</fullName>
    </submittedName>
</protein>
<evidence type="ECO:0000256" key="1">
    <source>
        <dbReference type="SAM" id="MobiDB-lite"/>
    </source>
</evidence>